<protein>
    <submittedName>
        <fullName evidence="2">Ca2+-binding protein, EF-hand superfamily</fullName>
    </submittedName>
</protein>
<dbReference type="PROSITE" id="PS00018">
    <property type="entry name" value="EF_HAND_1"/>
    <property type="match status" value="2"/>
</dbReference>
<name>A0A1I6F444_9PSEU</name>
<dbReference type="SMART" id="SM00054">
    <property type="entry name" value="EFh"/>
    <property type="match status" value="3"/>
</dbReference>
<dbReference type="Gene3D" id="1.10.238.10">
    <property type="entry name" value="EF-hand"/>
    <property type="match status" value="1"/>
</dbReference>
<dbReference type="SUPFAM" id="SSF47473">
    <property type="entry name" value="EF-hand"/>
    <property type="match status" value="1"/>
</dbReference>
<dbReference type="EMBL" id="FOYL01000008">
    <property type="protein sequence ID" value="SFR24716.1"/>
    <property type="molecule type" value="Genomic_DNA"/>
</dbReference>
<dbReference type="AlphaFoldDB" id="A0A1I6F444"/>
<feature type="domain" description="EF-hand" evidence="1">
    <location>
        <begin position="91"/>
        <end position="126"/>
    </location>
</feature>
<dbReference type="Pfam" id="PF13202">
    <property type="entry name" value="EF-hand_5"/>
    <property type="match status" value="2"/>
</dbReference>
<dbReference type="InterPro" id="IPR011992">
    <property type="entry name" value="EF-hand-dom_pair"/>
</dbReference>
<gene>
    <name evidence="2" type="ORF">SAMN04488564_10829</name>
</gene>
<evidence type="ECO:0000259" key="1">
    <source>
        <dbReference type="PROSITE" id="PS50222"/>
    </source>
</evidence>
<dbReference type="PROSITE" id="PS50222">
    <property type="entry name" value="EF_HAND_2"/>
    <property type="match status" value="3"/>
</dbReference>
<dbReference type="InterPro" id="IPR018247">
    <property type="entry name" value="EF_Hand_1_Ca_BS"/>
</dbReference>
<organism evidence="2 3">
    <name type="scientific">Lentzea waywayandensis</name>
    <dbReference type="NCBI Taxonomy" id="84724"/>
    <lineage>
        <taxon>Bacteria</taxon>
        <taxon>Bacillati</taxon>
        <taxon>Actinomycetota</taxon>
        <taxon>Actinomycetes</taxon>
        <taxon>Pseudonocardiales</taxon>
        <taxon>Pseudonocardiaceae</taxon>
        <taxon>Lentzea</taxon>
    </lineage>
</organism>
<dbReference type="InterPro" id="IPR002048">
    <property type="entry name" value="EF_hand_dom"/>
</dbReference>
<feature type="domain" description="EF-hand" evidence="1">
    <location>
        <begin position="132"/>
        <end position="158"/>
    </location>
</feature>
<proteinExistence type="predicted"/>
<feature type="domain" description="EF-hand" evidence="1">
    <location>
        <begin position="9"/>
        <end position="44"/>
    </location>
</feature>
<keyword evidence="3" id="KW-1185">Reference proteome</keyword>
<reference evidence="3" key="1">
    <citation type="submission" date="2016-10" db="EMBL/GenBank/DDBJ databases">
        <authorList>
            <person name="Varghese N."/>
            <person name="Submissions S."/>
        </authorList>
    </citation>
    <scope>NUCLEOTIDE SEQUENCE [LARGE SCALE GENOMIC DNA]</scope>
    <source>
        <strain evidence="3">DSM 44232</strain>
    </source>
</reference>
<evidence type="ECO:0000313" key="3">
    <source>
        <dbReference type="Proteomes" id="UP000198583"/>
    </source>
</evidence>
<accession>A0A1I6F444</accession>
<evidence type="ECO:0000313" key="2">
    <source>
        <dbReference type="EMBL" id="SFR24716.1"/>
    </source>
</evidence>
<dbReference type="STRING" id="84724.SAMN04488564_10829"/>
<dbReference type="Proteomes" id="UP000198583">
    <property type="component" value="Unassembled WGS sequence"/>
</dbReference>
<dbReference type="GO" id="GO:0005509">
    <property type="term" value="F:calcium ion binding"/>
    <property type="evidence" value="ECO:0007669"/>
    <property type="project" value="InterPro"/>
</dbReference>
<sequence>MVLRMASEFQRSKVHLVFGAMDVTGDGYLTAEDFRLLAARWASLRGSDEKLLSQVMLGWWTTLQSAAGGADRVTLDDVLNVVDVLPANIEPVLGTADAMFGAVDADGDDYVSEDEYRVMIEAWLGREGTTDFTVLDLDGDGRLSRAEFATLWAEFWAGDNAAAAGSYVFGPVSA</sequence>